<name>A0ABX7NB36_9BACT</name>
<protein>
    <submittedName>
        <fullName evidence="1">DUF3892 domain-containing protein</fullName>
    </submittedName>
</protein>
<dbReference type="InterPro" id="IPR024997">
    <property type="entry name" value="DUF3892"/>
</dbReference>
<dbReference type="RefSeq" id="WP_206716587.1">
    <property type="nucleotide sequence ID" value="NZ_CP071091.1"/>
</dbReference>
<dbReference type="Pfam" id="PF13031">
    <property type="entry name" value="DUF3892"/>
    <property type="match status" value="1"/>
</dbReference>
<sequence>MLRYITAVHLEGGPGLEHIAEYKGDEPRTRRKGSSAPSAMVEWVRSPGNNAYVRAKTGDVRVAVVHGNPPYLRTEPNALQQDNLLALPRF</sequence>
<reference evidence="1 2" key="1">
    <citation type="submission" date="2021-02" db="EMBL/GenBank/DDBJ databases">
        <title>De Novo genome assembly of isolated myxobacteria.</title>
        <authorList>
            <person name="Stevens D.C."/>
        </authorList>
    </citation>
    <scope>NUCLEOTIDE SEQUENCE [LARGE SCALE GENOMIC DNA]</scope>
    <source>
        <strain evidence="1 2">SCHIC003</strain>
    </source>
</reference>
<keyword evidence="2" id="KW-1185">Reference proteome</keyword>
<dbReference type="EMBL" id="CP071091">
    <property type="protein sequence ID" value="QSQ14830.1"/>
    <property type="molecule type" value="Genomic_DNA"/>
</dbReference>
<organism evidence="1 2">
    <name type="scientific">Myxococcus landrumensis</name>
    <dbReference type="NCBI Taxonomy" id="2813577"/>
    <lineage>
        <taxon>Bacteria</taxon>
        <taxon>Pseudomonadati</taxon>
        <taxon>Myxococcota</taxon>
        <taxon>Myxococcia</taxon>
        <taxon>Myxococcales</taxon>
        <taxon>Cystobacterineae</taxon>
        <taxon>Myxococcaceae</taxon>
        <taxon>Myxococcus</taxon>
    </lineage>
</organism>
<gene>
    <name evidence="1" type="ORF">JY572_01690</name>
</gene>
<proteinExistence type="predicted"/>
<evidence type="ECO:0000313" key="1">
    <source>
        <dbReference type="EMBL" id="QSQ14830.1"/>
    </source>
</evidence>
<dbReference type="Proteomes" id="UP000663090">
    <property type="component" value="Chromosome"/>
</dbReference>
<accession>A0ABX7NB36</accession>
<evidence type="ECO:0000313" key="2">
    <source>
        <dbReference type="Proteomes" id="UP000663090"/>
    </source>
</evidence>